<feature type="active site" evidence="9">
    <location>
        <position position="131"/>
    </location>
</feature>
<comment type="pathway">
    <text evidence="9">Protein modification; lipoprotein biosynthesis (signal peptide cleavage).</text>
</comment>
<keyword evidence="4 9" id="KW-0812">Transmembrane</keyword>
<comment type="function">
    <text evidence="9">This protein specifically catalyzes the removal of signal peptides from prolipoproteins.</text>
</comment>
<feature type="transmembrane region" description="Helical" evidence="9">
    <location>
        <begin position="65"/>
        <end position="91"/>
    </location>
</feature>
<comment type="caution">
    <text evidence="12">The sequence shown here is derived from an EMBL/GenBank/DDBJ whole genome shotgun (WGS) entry which is preliminary data.</text>
</comment>
<feature type="transmembrane region" description="Helical" evidence="9">
    <location>
        <begin position="135"/>
        <end position="160"/>
    </location>
</feature>
<keyword evidence="2 9" id="KW-1003">Cell membrane</keyword>
<dbReference type="HAMAP" id="MF_00161">
    <property type="entry name" value="LspA"/>
    <property type="match status" value="1"/>
</dbReference>
<evidence type="ECO:0000256" key="8">
    <source>
        <dbReference type="ARBA" id="ARBA00023136"/>
    </source>
</evidence>
<evidence type="ECO:0000256" key="5">
    <source>
        <dbReference type="ARBA" id="ARBA00022750"/>
    </source>
</evidence>
<keyword evidence="3 9" id="KW-0645">Protease</keyword>
<dbReference type="EMBL" id="JBHUOP010000004">
    <property type="protein sequence ID" value="MFD2841216.1"/>
    <property type="molecule type" value="Genomic_DNA"/>
</dbReference>
<evidence type="ECO:0000313" key="12">
    <source>
        <dbReference type="EMBL" id="MFD2841216.1"/>
    </source>
</evidence>
<keyword evidence="5 9" id="KW-0064">Aspartyl protease</keyword>
<comment type="catalytic activity">
    <reaction evidence="9">
        <text>Release of signal peptides from bacterial membrane prolipoproteins. Hydrolyzes -Xaa-Yaa-Zaa-|-(S,diacylglyceryl)Cys-, in which Xaa is hydrophobic (preferably Leu), and Yaa (Ala or Ser) and Zaa (Gly or Ala) have small, neutral side chains.</text>
        <dbReference type="EC" id="3.4.23.36"/>
    </reaction>
</comment>
<keyword evidence="6 9" id="KW-0378">Hydrolase</keyword>
<evidence type="ECO:0000256" key="7">
    <source>
        <dbReference type="ARBA" id="ARBA00022989"/>
    </source>
</evidence>
<evidence type="ECO:0000256" key="9">
    <source>
        <dbReference type="HAMAP-Rule" id="MF_00161"/>
    </source>
</evidence>
<sequence length="206" mass="21070">MTKTTPSPIGGKAAFTVLVPVALVVFVSDQLTKIWAESALSVSEPARPLIGTLIQLRLIYNPGAALSLGTSATTLLTIVSAAVVVALVWVAPRLTSRGWVVTAALLLGGTAGNLTDRLFRAPGFPKGHVVDFIDYGPFVGNVADIAIVAAAGLIILMSLLGRSPLVEKHIAADTAPAATESTADAVEAEDTDPDDASQGSGESTAQ</sequence>
<proteinExistence type="inferred from homology"/>
<feature type="compositionally biased region" description="Polar residues" evidence="11">
    <location>
        <begin position="197"/>
        <end position="206"/>
    </location>
</feature>
<keyword evidence="7 9" id="KW-1133">Transmembrane helix</keyword>
<evidence type="ECO:0000256" key="10">
    <source>
        <dbReference type="RuleBase" id="RU004181"/>
    </source>
</evidence>
<dbReference type="Pfam" id="PF01252">
    <property type="entry name" value="Peptidase_A8"/>
    <property type="match status" value="1"/>
</dbReference>
<reference evidence="13" key="1">
    <citation type="journal article" date="2019" name="Int. J. Syst. Evol. Microbiol.">
        <title>The Global Catalogue of Microorganisms (GCM) 10K type strain sequencing project: providing services to taxonomists for standard genome sequencing and annotation.</title>
        <authorList>
            <consortium name="The Broad Institute Genomics Platform"/>
            <consortium name="The Broad Institute Genome Sequencing Center for Infectious Disease"/>
            <person name="Wu L."/>
            <person name="Ma J."/>
        </authorList>
    </citation>
    <scope>NUCLEOTIDE SEQUENCE [LARGE SCALE GENOMIC DNA]</scope>
    <source>
        <strain evidence="13">KCTC 33576</strain>
    </source>
</reference>
<keyword evidence="13" id="KW-1185">Reference proteome</keyword>
<evidence type="ECO:0000256" key="1">
    <source>
        <dbReference type="ARBA" id="ARBA00006139"/>
    </source>
</evidence>
<evidence type="ECO:0000256" key="11">
    <source>
        <dbReference type="SAM" id="MobiDB-lite"/>
    </source>
</evidence>
<name>A0ABW5XFU4_9MICO</name>
<feature type="active site" evidence="9">
    <location>
        <position position="144"/>
    </location>
</feature>
<dbReference type="PANTHER" id="PTHR33695:SF1">
    <property type="entry name" value="LIPOPROTEIN SIGNAL PEPTIDASE"/>
    <property type="match status" value="1"/>
</dbReference>
<organism evidence="12 13">
    <name type="scientific">Populibacterium corticicola</name>
    <dbReference type="NCBI Taxonomy" id="1812826"/>
    <lineage>
        <taxon>Bacteria</taxon>
        <taxon>Bacillati</taxon>
        <taxon>Actinomycetota</taxon>
        <taxon>Actinomycetes</taxon>
        <taxon>Micrococcales</taxon>
        <taxon>Jonesiaceae</taxon>
        <taxon>Populibacterium</taxon>
    </lineage>
</organism>
<feature type="transmembrane region" description="Helical" evidence="9">
    <location>
        <begin position="9"/>
        <end position="28"/>
    </location>
</feature>
<evidence type="ECO:0000256" key="6">
    <source>
        <dbReference type="ARBA" id="ARBA00022801"/>
    </source>
</evidence>
<comment type="similarity">
    <text evidence="1 9 10">Belongs to the peptidase A8 family.</text>
</comment>
<protein>
    <recommendedName>
        <fullName evidence="9">Lipoprotein signal peptidase</fullName>
        <ecNumber evidence="9">3.4.23.36</ecNumber>
    </recommendedName>
    <alternativeName>
        <fullName evidence="9">Prolipoprotein signal peptidase</fullName>
    </alternativeName>
    <alternativeName>
        <fullName evidence="9">Signal peptidase II</fullName>
        <shortName evidence="9">SPase II</shortName>
    </alternativeName>
</protein>
<dbReference type="RefSeq" id="WP_377467141.1">
    <property type="nucleotide sequence ID" value="NZ_JBHUOP010000004.1"/>
</dbReference>
<evidence type="ECO:0000256" key="3">
    <source>
        <dbReference type="ARBA" id="ARBA00022670"/>
    </source>
</evidence>
<comment type="subcellular location">
    <subcellularLocation>
        <location evidence="9">Cell membrane</location>
        <topology evidence="9">Multi-pass membrane protein</topology>
    </subcellularLocation>
</comment>
<dbReference type="InterPro" id="IPR001872">
    <property type="entry name" value="Peptidase_A8"/>
</dbReference>
<keyword evidence="8 9" id="KW-0472">Membrane</keyword>
<feature type="compositionally biased region" description="Acidic residues" evidence="11">
    <location>
        <begin position="186"/>
        <end position="195"/>
    </location>
</feature>
<gene>
    <name evidence="9" type="primary">lspA</name>
    <name evidence="12" type="ORF">ACFSYH_11645</name>
</gene>
<dbReference type="PRINTS" id="PR00781">
    <property type="entry name" value="LIPOSIGPTASE"/>
</dbReference>
<evidence type="ECO:0000256" key="4">
    <source>
        <dbReference type="ARBA" id="ARBA00022692"/>
    </source>
</evidence>
<evidence type="ECO:0000313" key="13">
    <source>
        <dbReference type="Proteomes" id="UP001597391"/>
    </source>
</evidence>
<feature type="region of interest" description="Disordered" evidence="11">
    <location>
        <begin position="175"/>
        <end position="206"/>
    </location>
</feature>
<feature type="transmembrane region" description="Helical" evidence="9">
    <location>
        <begin position="98"/>
        <end position="115"/>
    </location>
</feature>
<evidence type="ECO:0000256" key="2">
    <source>
        <dbReference type="ARBA" id="ARBA00022475"/>
    </source>
</evidence>
<accession>A0ABW5XFU4</accession>
<dbReference type="Proteomes" id="UP001597391">
    <property type="component" value="Unassembled WGS sequence"/>
</dbReference>
<dbReference type="PANTHER" id="PTHR33695">
    <property type="entry name" value="LIPOPROTEIN SIGNAL PEPTIDASE"/>
    <property type="match status" value="1"/>
</dbReference>
<dbReference type="EC" id="3.4.23.36" evidence="9"/>